<keyword evidence="2" id="KW-1185">Reference proteome</keyword>
<evidence type="ECO:0000313" key="2">
    <source>
        <dbReference type="Proteomes" id="UP001431783"/>
    </source>
</evidence>
<organism evidence="1 2">
    <name type="scientific">Henosepilachna vigintioctopunctata</name>
    <dbReference type="NCBI Taxonomy" id="420089"/>
    <lineage>
        <taxon>Eukaryota</taxon>
        <taxon>Metazoa</taxon>
        <taxon>Ecdysozoa</taxon>
        <taxon>Arthropoda</taxon>
        <taxon>Hexapoda</taxon>
        <taxon>Insecta</taxon>
        <taxon>Pterygota</taxon>
        <taxon>Neoptera</taxon>
        <taxon>Endopterygota</taxon>
        <taxon>Coleoptera</taxon>
        <taxon>Polyphaga</taxon>
        <taxon>Cucujiformia</taxon>
        <taxon>Coccinelloidea</taxon>
        <taxon>Coccinellidae</taxon>
        <taxon>Epilachninae</taxon>
        <taxon>Epilachnini</taxon>
        <taxon>Henosepilachna</taxon>
    </lineage>
</organism>
<name>A0AAW1TUA5_9CUCU</name>
<sequence>MQRKSNIMLHGLVEPPQEVLKFVDPDAQLDVRRVFRVGKSNRPNGRPRRVKIVPGSDAAVHQFLNSLKRKKICKPNSCIRLYPQTKRVEAEFERRKSDGESIRMKFVSGVPTIKPSN</sequence>
<reference evidence="1 2" key="1">
    <citation type="submission" date="2023-03" db="EMBL/GenBank/DDBJ databases">
        <title>Genome insight into feeding habits of ladybird beetles.</title>
        <authorList>
            <person name="Li H.-S."/>
            <person name="Huang Y.-H."/>
            <person name="Pang H."/>
        </authorList>
    </citation>
    <scope>NUCLEOTIDE SEQUENCE [LARGE SCALE GENOMIC DNA]</scope>
    <source>
        <strain evidence="1">SYSU_2023b</strain>
        <tissue evidence="1">Whole body</tissue>
    </source>
</reference>
<dbReference type="EMBL" id="JARQZJ010000007">
    <property type="protein sequence ID" value="KAK9871682.1"/>
    <property type="molecule type" value="Genomic_DNA"/>
</dbReference>
<comment type="caution">
    <text evidence="1">The sequence shown here is derived from an EMBL/GenBank/DDBJ whole genome shotgun (WGS) entry which is preliminary data.</text>
</comment>
<dbReference type="Proteomes" id="UP001431783">
    <property type="component" value="Unassembled WGS sequence"/>
</dbReference>
<proteinExistence type="predicted"/>
<evidence type="ECO:0000313" key="1">
    <source>
        <dbReference type="EMBL" id="KAK9871682.1"/>
    </source>
</evidence>
<gene>
    <name evidence="1" type="ORF">WA026_014131</name>
</gene>
<accession>A0AAW1TUA5</accession>
<dbReference type="AlphaFoldDB" id="A0AAW1TUA5"/>
<protein>
    <submittedName>
        <fullName evidence="1">Uncharacterized protein</fullName>
    </submittedName>
</protein>